<dbReference type="PROSITE" id="PS01124">
    <property type="entry name" value="HTH_ARAC_FAMILY_2"/>
    <property type="match status" value="1"/>
</dbReference>
<keyword evidence="2" id="KW-0238">DNA-binding</keyword>
<dbReference type="SMART" id="SM00342">
    <property type="entry name" value="HTH_ARAC"/>
    <property type="match status" value="1"/>
</dbReference>
<accession>A0A2H9YNW3</accession>
<comment type="caution">
    <text evidence="5">The sequence shown here is derived from an EMBL/GenBank/DDBJ whole genome shotgun (WGS) entry which is preliminary data.</text>
</comment>
<feature type="domain" description="HTH araC/xylS-type" evidence="4">
    <location>
        <begin position="151"/>
        <end position="252"/>
    </location>
</feature>
<gene>
    <name evidence="5" type="ORF">CWI32_13715</name>
</gene>
<dbReference type="GO" id="GO:0003700">
    <property type="term" value="F:DNA-binding transcription factor activity"/>
    <property type="evidence" value="ECO:0007669"/>
    <property type="project" value="InterPro"/>
</dbReference>
<dbReference type="InterPro" id="IPR018060">
    <property type="entry name" value="HTH_AraC"/>
</dbReference>
<dbReference type="Gene3D" id="1.10.10.60">
    <property type="entry name" value="Homeodomain-like"/>
    <property type="match status" value="1"/>
</dbReference>
<dbReference type="Pfam" id="PF12833">
    <property type="entry name" value="HTH_18"/>
    <property type="match status" value="1"/>
</dbReference>
<reference evidence="5 6" key="1">
    <citation type="submission" date="2017-11" db="EMBL/GenBank/DDBJ databases">
        <title>Revising the taxonomy of the Acinetobacter lwoffii group: the description of Acinetobacter pseudolwoffii sp. nov. and emended description of Acinetobacter lwoffii.</title>
        <authorList>
            <person name="Nemec A."/>
            <person name="Radolfova-Krizova L."/>
        </authorList>
    </citation>
    <scope>NUCLEOTIDE SEQUENCE [LARGE SCALE GENOMIC DNA]</scope>
    <source>
        <strain evidence="5 6">ANC 5044</strain>
    </source>
</reference>
<dbReference type="SUPFAM" id="SSF46689">
    <property type="entry name" value="Homeodomain-like"/>
    <property type="match status" value="1"/>
</dbReference>
<dbReference type="PANTHER" id="PTHR47894">
    <property type="entry name" value="HTH-TYPE TRANSCRIPTIONAL REGULATOR GADX"/>
    <property type="match status" value="1"/>
</dbReference>
<protein>
    <submittedName>
        <fullName evidence="5">AraC family transcriptional regulator</fullName>
    </submittedName>
</protein>
<dbReference type="Pfam" id="PF12625">
    <property type="entry name" value="Arabinose_bd"/>
    <property type="match status" value="1"/>
</dbReference>
<keyword evidence="3" id="KW-0804">Transcription</keyword>
<evidence type="ECO:0000256" key="1">
    <source>
        <dbReference type="ARBA" id="ARBA00023015"/>
    </source>
</evidence>
<evidence type="ECO:0000313" key="6">
    <source>
        <dbReference type="Proteomes" id="UP000243446"/>
    </source>
</evidence>
<evidence type="ECO:0000256" key="2">
    <source>
        <dbReference type="ARBA" id="ARBA00023125"/>
    </source>
</evidence>
<name>A0A2H9YNW3_9GAMM</name>
<evidence type="ECO:0000313" key="5">
    <source>
        <dbReference type="EMBL" id="PJO74317.1"/>
    </source>
</evidence>
<dbReference type="GO" id="GO:0005829">
    <property type="term" value="C:cytosol"/>
    <property type="evidence" value="ECO:0007669"/>
    <property type="project" value="TreeGrafter"/>
</dbReference>
<dbReference type="AlphaFoldDB" id="A0A2H9YNW3"/>
<dbReference type="InterPro" id="IPR032687">
    <property type="entry name" value="AraC-type_N"/>
</dbReference>
<dbReference type="PANTHER" id="PTHR47894:SF1">
    <property type="entry name" value="HTH-TYPE TRANSCRIPTIONAL REGULATOR VQSM"/>
    <property type="match status" value="1"/>
</dbReference>
<sequence>MGFLVNSSPNLLIALKAFQEFIPTRISFARLNLEYTEHSVNISLYFDFQLSEQVHRLLAETCAVILFECAEFIVGRPLHDAQICFAHAEPDYHQAYAQYLSGAYSFSAPAIKATFPFSLCHIPNASANQDSYLLAMQQCESMLQQLKPGKQSYVYMIKKMMLSSSLHELSEDQIAAALFMSKRTLARQLAADGTSFREIRDAILSEQARRYLTDSTLSVDAIATLLNYHDSSNFRRAFKRWFNVTPSQYRNQYS</sequence>
<evidence type="ECO:0000256" key="3">
    <source>
        <dbReference type="ARBA" id="ARBA00023163"/>
    </source>
</evidence>
<dbReference type="Proteomes" id="UP000243446">
    <property type="component" value="Unassembled WGS sequence"/>
</dbReference>
<dbReference type="EMBL" id="PHRG01000012">
    <property type="protein sequence ID" value="PJO74317.1"/>
    <property type="molecule type" value="Genomic_DNA"/>
</dbReference>
<proteinExistence type="predicted"/>
<dbReference type="PRINTS" id="PR00032">
    <property type="entry name" value="HTHARAC"/>
</dbReference>
<organism evidence="5 6">
    <name type="scientific">Acinetobacter pseudolwoffii</name>
    <dbReference type="NCBI Taxonomy" id="2053287"/>
    <lineage>
        <taxon>Bacteria</taxon>
        <taxon>Pseudomonadati</taxon>
        <taxon>Pseudomonadota</taxon>
        <taxon>Gammaproteobacteria</taxon>
        <taxon>Moraxellales</taxon>
        <taxon>Moraxellaceae</taxon>
        <taxon>Acinetobacter</taxon>
    </lineage>
</organism>
<evidence type="ECO:0000259" key="4">
    <source>
        <dbReference type="PROSITE" id="PS01124"/>
    </source>
</evidence>
<dbReference type="GeneID" id="97176887"/>
<keyword evidence="1" id="KW-0805">Transcription regulation</keyword>
<dbReference type="GO" id="GO:0000976">
    <property type="term" value="F:transcription cis-regulatory region binding"/>
    <property type="evidence" value="ECO:0007669"/>
    <property type="project" value="TreeGrafter"/>
</dbReference>
<dbReference type="RefSeq" id="WP_100535561.1">
    <property type="nucleotide sequence ID" value="NZ_CBDBYO010000032.1"/>
</dbReference>
<dbReference type="InterPro" id="IPR020449">
    <property type="entry name" value="Tscrpt_reg_AraC-type_HTH"/>
</dbReference>
<dbReference type="InterPro" id="IPR009057">
    <property type="entry name" value="Homeodomain-like_sf"/>
</dbReference>